<feature type="region of interest" description="Disordered" evidence="6">
    <location>
        <begin position="19"/>
        <end position="64"/>
    </location>
</feature>
<dbReference type="InParanoid" id="A0A5J5F3E3"/>
<dbReference type="PANTHER" id="PTHR47336">
    <property type="entry name" value="TRANSCRIPTION FACTOR HMS1-RELATED"/>
    <property type="match status" value="1"/>
</dbReference>
<proteinExistence type="predicted"/>
<dbReference type="GO" id="GO:0046983">
    <property type="term" value="F:protein dimerization activity"/>
    <property type="evidence" value="ECO:0007669"/>
    <property type="project" value="InterPro"/>
</dbReference>
<sequence>MDNQQLDYDSCTQILARLDADTQHANHDNLTSSESPGDSGHSPFNSASPPGLSSGSVTSPESLRFDWDPSSTTFFDEINGPAGILAASTPWDSLVLQEQPGISPMSDYIKIENEQSPAGYFVDSSEPQGTISPGSSLIDPTAQTALEGTFGYGKESEALFTFNSYNQPNTRQNSNEYPPMAWRSQGQGRDEYQAQTQNWQQQQPQAPLQQQRQQQSITIPHQPHVVQRQSPLRKSMSPPYESSPESRHNEPNSDDAAPPPAPRSKKRKMSSDDNPPEGGQSAPAATTTGRKQPKKTAHNMIEKRYRTNLNDKIAALRDSVPSLRVMVGTSRLGDDDEEEDLEGLAPAHKLNKATVLAKATEYIRHLEKRNKRLIDENDQLKHRLNAFEKLATASSMMSLQPQQGPNVHRGGQAGGPGGGLMSRLMVGSLAGLMVANGFQSHEDSSSRGLGALPFPAHWMGPAAQIADNQIFWLIVKLVLLFAAVLYIISPGYFDTKGVPENAKTANSSGAFAAPPLAPPLKDRSHAWLTAIQTVWVPRHSVILELAALGLKAAKLSLRRLIGWERYQILTGMTAEQEAARIKSWTIALDAQLAGGDVSVNHSRLLLTLLASWTLPPTPARLMLNALHIRVLVRDIGIPGFQAFAGIFSNYYWLEARKAQEKVVVEEDRLPEYLAKLLELDPSKVFDDLIVQKAFDLAYNRINQNTSDEGMDSVMKDPSVRSPVDALAAWYSSLLLQGALVQSLKAKSSEAIEARIQSNLDTAVRLAPPCSAAHLRALTACAVLGNQNGEKHLAEALKIFEEDDRQLNQKDASPISAVIPNPAVTTTPDIRVSLRCGMALALMRKGSAGQATRLYCELDWQRHADRNKLGLLGFISCWRTLATFVNLDPNWARDAGDAVEECAAMLRIWIGDKKIPKFGVSRSDCKRIIDFCNSLHKKLAGLPGDREDDGYVSGGLEVNKQPVCV</sequence>
<feature type="compositionally biased region" description="Polar residues" evidence="6">
    <location>
        <begin position="165"/>
        <end position="176"/>
    </location>
</feature>
<dbReference type="InterPro" id="IPR011598">
    <property type="entry name" value="bHLH_dom"/>
</dbReference>
<evidence type="ECO:0000256" key="1">
    <source>
        <dbReference type="ARBA" id="ARBA00004123"/>
    </source>
</evidence>
<evidence type="ECO:0000313" key="8">
    <source>
        <dbReference type="EMBL" id="KAA8910139.1"/>
    </source>
</evidence>
<comment type="subcellular location">
    <subcellularLocation>
        <location evidence="1">Nucleus</location>
    </subcellularLocation>
</comment>
<dbReference type="Gene3D" id="4.10.280.10">
    <property type="entry name" value="Helix-loop-helix DNA-binding domain"/>
    <property type="match status" value="1"/>
</dbReference>
<keyword evidence="5" id="KW-0175">Coiled coil</keyword>
<dbReference type="PROSITE" id="PS50888">
    <property type="entry name" value="BHLH"/>
    <property type="match status" value="1"/>
</dbReference>
<feature type="compositionally biased region" description="Low complexity" evidence="6">
    <location>
        <begin position="193"/>
        <end position="215"/>
    </location>
</feature>
<dbReference type="FunFam" id="4.10.280.10:FF:000116">
    <property type="entry name" value="Putative HLH transcription factor"/>
    <property type="match status" value="1"/>
</dbReference>
<feature type="region of interest" description="Disordered" evidence="6">
    <location>
        <begin position="165"/>
        <end position="298"/>
    </location>
</feature>
<dbReference type="CDD" id="cd11399">
    <property type="entry name" value="bHLHzip_scHMS1_like"/>
    <property type="match status" value="1"/>
</dbReference>
<keyword evidence="3" id="KW-0804">Transcription</keyword>
<dbReference type="GO" id="GO:0005634">
    <property type="term" value="C:nucleus"/>
    <property type="evidence" value="ECO:0007669"/>
    <property type="project" value="UniProtKB-SubCell"/>
</dbReference>
<dbReference type="GO" id="GO:0032933">
    <property type="term" value="P:SREBP signaling pathway"/>
    <property type="evidence" value="ECO:0007669"/>
    <property type="project" value="InterPro"/>
</dbReference>
<dbReference type="Pfam" id="PF09427">
    <property type="entry name" value="DUF2014"/>
    <property type="match status" value="1"/>
</dbReference>
<protein>
    <recommendedName>
        <fullName evidence="7">BHLH domain-containing protein</fullName>
    </recommendedName>
</protein>
<evidence type="ECO:0000256" key="2">
    <source>
        <dbReference type="ARBA" id="ARBA00023015"/>
    </source>
</evidence>
<dbReference type="GO" id="GO:0045944">
    <property type="term" value="P:positive regulation of transcription by RNA polymerase II"/>
    <property type="evidence" value="ECO:0007669"/>
    <property type="project" value="InterPro"/>
</dbReference>
<evidence type="ECO:0000259" key="7">
    <source>
        <dbReference type="PROSITE" id="PS50888"/>
    </source>
</evidence>
<evidence type="ECO:0000256" key="3">
    <source>
        <dbReference type="ARBA" id="ARBA00023163"/>
    </source>
</evidence>
<dbReference type="Pfam" id="PF00010">
    <property type="entry name" value="HLH"/>
    <property type="match status" value="1"/>
</dbReference>
<name>A0A5J5F3E3_9PEZI</name>
<evidence type="ECO:0000256" key="4">
    <source>
        <dbReference type="ARBA" id="ARBA00023242"/>
    </source>
</evidence>
<dbReference type="InterPro" id="IPR019006">
    <property type="entry name" value="Sre1_C"/>
</dbReference>
<evidence type="ECO:0000256" key="5">
    <source>
        <dbReference type="SAM" id="Coils"/>
    </source>
</evidence>
<keyword evidence="2" id="KW-0805">Transcription regulation</keyword>
<feature type="domain" description="BHLH" evidence="7">
    <location>
        <begin position="293"/>
        <end position="366"/>
    </location>
</feature>
<dbReference type="SMART" id="SM00353">
    <property type="entry name" value="HLH"/>
    <property type="match status" value="1"/>
</dbReference>
<dbReference type="InterPro" id="IPR036638">
    <property type="entry name" value="HLH_DNA-bd_sf"/>
</dbReference>
<evidence type="ECO:0000256" key="6">
    <source>
        <dbReference type="SAM" id="MobiDB-lite"/>
    </source>
</evidence>
<comment type="caution">
    <text evidence="8">The sequence shown here is derived from an EMBL/GenBank/DDBJ whole genome shotgun (WGS) entry which is preliminary data.</text>
</comment>
<evidence type="ECO:0000313" key="9">
    <source>
        <dbReference type="Proteomes" id="UP000326924"/>
    </source>
</evidence>
<dbReference type="EMBL" id="VXIS01000050">
    <property type="protein sequence ID" value="KAA8910139.1"/>
    <property type="molecule type" value="Genomic_DNA"/>
</dbReference>
<dbReference type="PANTHER" id="PTHR47336:SF2">
    <property type="entry name" value="TRANSCRIPTION FACTOR HMS1-RELATED"/>
    <property type="match status" value="1"/>
</dbReference>
<dbReference type="SUPFAM" id="SSF47459">
    <property type="entry name" value="HLH, helix-loop-helix DNA-binding domain"/>
    <property type="match status" value="1"/>
</dbReference>
<feature type="coiled-coil region" evidence="5">
    <location>
        <begin position="356"/>
        <end position="390"/>
    </location>
</feature>
<organism evidence="8 9">
    <name type="scientific">Sphaerosporella brunnea</name>
    <dbReference type="NCBI Taxonomy" id="1250544"/>
    <lineage>
        <taxon>Eukaryota</taxon>
        <taxon>Fungi</taxon>
        <taxon>Dikarya</taxon>
        <taxon>Ascomycota</taxon>
        <taxon>Pezizomycotina</taxon>
        <taxon>Pezizomycetes</taxon>
        <taxon>Pezizales</taxon>
        <taxon>Pyronemataceae</taxon>
        <taxon>Sphaerosporella</taxon>
    </lineage>
</organism>
<dbReference type="GO" id="GO:0003690">
    <property type="term" value="F:double-stranded DNA binding"/>
    <property type="evidence" value="ECO:0007669"/>
    <property type="project" value="UniProtKB-ARBA"/>
</dbReference>
<dbReference type="AlphaFoldDB" id="A0A5J5F3E3"/>
<dbReference type="InterPro" id="IPR052099">
    <property type="entry name" value="Regulatory_TF_Diverse"/>
</dbReference>
<dbReference type="GO" id="GO:0016020">
    <property type="term" value="C:membrane"/>
    <property type="evidence" value="ECO:0007669"/>
    <property type="project" value="UniProtKB-ARBA"/>
</dbReference>
<accession>A0A5J5F3E3</accession>
<feature type="compositionally biased region" description="Polar residues" evidence="6">
    <location>
        <begin position="28"/>
        <end position="61"/>
    </location>
</feature>
<keyword evidence="4" id="KW-0539">Nucleus</keyword>
<keyword evidence="9" id="KW-1185">Reference proteome</keyword>
<gene>
    <name evidence="8" type="ORF">FN846DRAFT_571362</name>
</gene>
<dbReference type="OrthoDB" id="2133190at2759"/>
<dbReference type="Proteomes" id="UP000326924">
    <property type="component" value="Unassembled WGS sequence"/>
</dbReference>
<reference evidence="8 9" key="1">
    <citation type="submission" date="2019-09" db="EMBL/GenBank/DDBJ databases">
        <title>Draft genome of the ectomycorrhizal ascomycete Sphaerosporella brunnea.</title>
        <authorList>
            <consortium name="DOE Joint Genome Institute"/>
            <person name="Benucci G.M."/>
            <person name="Marozzi G."/>
            <person name="Antonielli L."/>
            <person name="Sanchez S."/>
            <person name="Marco P."/>
            <person name="Wang X."/>
            <person name="Falini L.B."/>
            <person name="Barry K."/>
            <person name="Haridas S."/>
            <person name="Lipzen A."/>
            <person name="Labutti K."/>
            <person name="Grigoriev I.V."/>
            <person name="Murat C."/>
            <person name="Martin F."/>
            <person name="Albertini E."/>
            <person name="Donnini D."/>
            <person name="Bonito G."/>
        </authorList>
    </citation>
    <scope>NUCLEOTIDE SEQUENCE [LARGE SCALE GENOMIC DNA]</scope>
    <source>
        <strain evidence="8 9">Sb_GMNB300</strain>
    </source>
</reference>